<protein>
    <recommendedName>
        <fullName evidence="1">4Fe-4S ferredoxin-type domain-containing protein</fullName>
    </recommendedName>
</protein>
<accession>A0A645ID50</accession>
<reference evidence="2" key="1">
    <citation type="submission" date="2019-08" db="EMBL/GenBank/DDBJ databases">
        <authorList>
            <person name="Kucharzyk K."/>
            <person name="Murdoch R.W."/>
            <person name="Higgins S."/>
            <person name="Loffler F."/>
        </authorList>
    </citation>
    <scope>NUCLEOTIDE SEQUENCE</scope>
</reference>
<dbReference type="EMBL" id="VSSQ01111959">
    <property type="protein sequence ID" value="MPN49060.1"/>
    <property type="molecule type" value="Genomic_DNA"/>
</dbReference>
<evidence type="ECO:0000259" key="1">
    <source>
        <dbReference type="PROSITE" id="PS51379"/>
    </source>
</evidence>
<dbReference type="SUPFAM" id="SSF54862">
    <property type="entry name" value="4Fe-4S ferredoxins"/>
    <property type="match status" value="1"/>
</dbReference>
<evidence type="ECO:0000313" key="2">
    <source>
        <dbReference type="EMBL" id="MPN49060.1"/>
    </source>
</evidence>
<gene>
    <name evidence="2" type="ORF">SDC9_196673</name>
</gene>
<sequence length="64" mass="7103">MVPYKGHLTIPEIEPKICVGCGGCEYVCPAIPYKAIYVEGLSTQNTIEIEHDEVEDIVIDDFGF</sequence>
<name>A0A645ID50_9ZZZZ</name>
<dbReference type="Gene3D" id="3.30.70.20">
    <property type="match status" value="1"/>
</dbReference>
<dbReference type="PROSITE" id="PS00198">
    <property type="entry name" value="4FE4S_FER_1"/>
    <property type="match status" value="1"/>
</dbReference>
<dbReference type="InterPro" id="IPR017896">
    <property type="entry name" value="4Fe4S_Fe-S-bd"/>
</dbReference>
<feature type="domain" description="4Fe-4S ferredoxin-type" evidence="1">
    <location>
        <begin position="9"/>
        <end position="41"/>
    </location>
</feature>
<comment type="caution">
    <text evidence="2">The sequence shown here is derived from an EMBL/GenBank/DDBJ whole genome shotgun (WGS) entry which is preliminary data.</text>
</comment>
<dbReference type="Pfam" id="PF12837">
    <property type="entry name" value="Fer4_6"/>
    <property type="match status" value="1"/>
</dbReference>
<organism evidence="2">
    <name type="scientific">bioreactor metagenome</name>
    <dbReference type="NCBI Taxonomy" id="1076179"/>
    <lineage>
        <taxon>unclassified sequences</taxon>
        <taxon>metagenomes</taxon>
        <taxon>ecological metagenomes</taxon>
    </lineage>
</organism>
<dbReference type="InterPro" id="IPR017900">
    <property type="entry name" value="4Fe4S_Fe_S_CS"/>
</dbReference>
<dbReference type="AlphaFoldDB" id="A0A645ID50"/>
<proteinExistence type="predicted"/>
<dbReference type="PROSITE" id="PS51379">
    <property type="entry name" value="4FE4S_FER_2"/>
    <property type="match status" value="1"/>
</dbReference>